<evidence type="ECO:0000256" key="1">
    <source>
        <dbReference type="SAM" id="Coils"/>
    </source>
</evidence>
<dbReference type="EnsemblMetazoa" id="XM_008215526">
    <property type="protein sequence ID" value="XP_008213748"/>
    <property type="gene ID" value="LOC103317433"/>
</dbReference>
<evidence type="ECO:0000313" key="3">
    <source>
        <dbReference type="Proteomes" id="UP000002358"/>
    </source>
</evidence>
<dbReference type="InParanoid" id="A0A7M7LRT8"/>
<dbReference type="SMR" id="A0A7M7LRT8"/>
<dbReference type="KEGG" id="nvi:103317433"/>
<gene>
    <name evidence="2" type="primary">103317433</name>
</gene>
<dbReference type="AlphaFoldDB" id="A0A7M7LRT8"/>
<evidence type="ECO:0000313" key="2">
    <source>
        <dbReference type="EnsemblMetazoa" id="XP_008213748"/>
    </source>
</evidence>
<dbReference type="Proteomes" id="UP000002358">
    <property type="component" value="Chromosome 3"/>
</dbReference>
<feature type="coiled-coil region" evidence="1">
    <location>
        <begin position="354"/>
        <end position="444"/>
    </location>
</feature>
<accession>A0A7M7LRT8</accession>
<reference evidence="2" key="1">
    <citation type="submission" date="2021-01" db="UniProtKB">
        <authorList>
            <consortium name="EnsemblMetazoa"/>
        </authorList>
    </citation>
    <scope>IDENTIFICATION</scope>
</reference>
<organism evidence="2 3">
    <name type="scientific">Nasonia vitripennis</name>
    <name type="common">Parasitic wasp</name>
    <dbReference type="NCBI Taxonomy" id="7425"/>
    <lineage>
        <taxon>Eukaryota</taxon>
        <taxon>Metazoa</taxon>
        <taxon>Ecdysozoa</taxon>
        <taxon>Arthropoda</taxon>
        <taxon>Hexapoda</taxon>
        <taxon>Insecta</taxon>
        <taxon>Pterygota</taxon>
        <taxon>Neoptera</taxon>
        <taxon>Endopterygota</taxon>
        <taxon>Hymenoptera</taxon>
        <taxon>Apocrita</taxon>
        <taxon>Proctotrupomorpha</taxon>
        <taxon>Chalcidoidea</taxon>
        <taxon>Pteromalidae</taxon>
        <taxon>Pteromalinae</taxon>
        <taxon>Nasonia</taxon>
    </lineage>
</organism>
<protein>
    <submittedName>
        <fullName evidence="2">Uncharacterized protein</fullName>
    </submittedName>
</protein>
<feature type="coiled-coil region" evidence="1">
    <location>
        <begin position="539"/>
        <end position="566"/>
    </location>
</feature>
<feature type="coiled-coil region" evidence="1">
    <location>
        <begin position="487"/>
        <end position="514"/>
    </location>
</feature>
<name>A0A7M7LRT8_NASVI</name>
<keyword evidence="1" id="KW-0175">Coiled coil</keyword>
<sequence>MFHFVNSFSTGCGSPGALEASYADEFPTSNVYPSTSWRELDSSISDEKNKSICSSAVVDGTMNEPPGSCVIEKVLVDSEKVPGSHDECAASATVTKDYGTDDEWVVTHMSDAQLSAMETDHVIANTNNYARGPPKLSEADIKCSILIRQTLEQQALLTHDAFMKARIEHLEKLLHKQGTVTPSSLRGEILKQHVEDYTKNMKELSDRLIRNLHTRFNDEQNIIEDCARTIHAIELQKFAYMKYLSEDVLTALEKKLRSHSRKLYFVQLEILEEKQSMFSTQQQYQKILADYRHLVRGVDSVEEEDEMKAMIDKERQVKYAAIEKSLDKRDKELSEREAAFTATLQQTQSLNKERECLMGQIERLGIMIESLEDQKVRVLDERQSIEEERAISERQQRTQECQITELRDEVQLLRKKCSEFAEEIDALKDENEMQQRGKNNLLRERQFLYETRVHADDQIALLNVNLEMIRERNASLESSLNVNREDLNNFKAELATAHETIAKLQQENAEYQVTANTVETYKMLIDEQERDLTQMIAAEDNYLQQIETLSNENREYREKIERLRNQQ</sequence>
<keyword evidence="3" id="KW-1185">Reference proteome</keyword>
<proteinExistence type="predicted"/>